<gene>
    <name evidence="8" type="primary">CDR1_5</name>
    <name evidence="8" type="ORF">LTR16_010471</name>
</gene>
<sequence length="89" mass="10413">MNAFGSALEILTLYAQRPIVEKHSRYALYHPSAEAFASMLTDMPYKILNAIIFNLTVYFMTNLRREPGPFFFFLLISFFLTLTMSMLFR</sequence>
<dbReference type="InterPro" id="IPR013525">
    <property type="entry name" value="ABC2_TM"/>
</dbReference>
<feature type="transmembrane region" description="Helical" evidence="6">
    <location>
        <begin position="70"/>
        <end position="88"/>
    </location>
</feature>
<evidence type="ECO:0000259" key="7">
    <source>
        <dbReference type="Pfam" id="PF01061"/>
    </source>
</evidence>
<evidence type="ECO:0000313" key="8">
    <source>
        <dbReference type="EMBL" id="KAK5180772.1"/>
    </source>
</evidence>
<evidence type="ECO:0000256" key="2">
    <source>
        <dbReference type="ARBA" id="ARBA00022448"/>
    </source>
</evidence>
<name>A0ABR0LIZ9_9PEZI</name>
<evidence type="ECO:0000256" key="4">
    <source>
        <dbReference type="ARBA" id="ARBA00022989"/>
    </source>
</evidence>
<dbReference type="PANTHER" id="PTHR19241">
    <property type="entry name" value="ATP-BINDING CASSETTE TRANSPORTER"/>
    <property type="match status" value="1"/>
</dbReference>
<dbReference type="Proteomes" id="UP001357485">
    <property type="component" value="Unassembled WGS sequence"/>
</dbReference>
<feature type="domain" description="ABC-2 type transporter transmembrane" evidence="7">
    <location>
        <begin position="1"/>
        <end position="89"/>
    </location>
</feature>
<evidence type="ECO:0000256" key="1">
    <source>
        <dbReference type="ARBA" id="ARBA00004141"/>
    </source>
</evidence>
<keyword evidence="2" id="KW-0813">Transport</keyword>
<organism evidence="8 9">
    <name type="scientific">Cryomyces antarcticus</name>
    <dbReference type="NCBI Taxonomy" id="329879"/>
    <lineage>
        <taxon>Eukaryota</taxon>
        <taxon>Fungi</taxon>
        <taxon>Dikarya</taxon>
        <taxon>Ascomycota</taxon>
        <taxon>Pezizomycotina</taxon>
        <taxon>Dothideomycetes</taxon>
        <taxon>Dothideomycetes incertae sedis</taxon>
        <taxon>Cryomyces</taxon>
    </lineage>
</organism>
<evidence type="ECO:0000256" key="6">
    <source>
        <dbReference type="SAM" id="Phobius"/>
    </source>
</evidence>
<accession>A0ABR0LIZ9</accession>
<evidence type="ECO:0000313" key="9">
    <source>
        <dbReference type="Proteomes" id="UP001357485"/>
    </source>
</evidence>
<evidence type="ECO:0000256" key="5">
    <source>
        <dbReference type="ARBA" id="ARBA00023136"/>
    </source>
</evidence>
<keyword evidence="9" id="KW-1185">Reference proteome</keyword>
<proteinExistence type="predicted"/>
<keyword evidence="3 6" id="KW-0812">Transmembrane</keyword>
<keyword evidence="5 6" id="KW-0472">Membrane</keyword>
<comment type="subcellular location">
    <subcellularLocation>
        <location evidence="1">Membrane</location>
        <topology evidence="1">Multi-pass membrane protein</topology>
    </subcellularLocation>
</comment>
<dbReference type="Pfam" id="PF01061">
    <property type="entry name" value="ABC2_membrane"/>
    <property type="match status" value="1"/>
</dbReference>
<comment type="caution">
    <text evidence="8">The sequence shown here is derived from an EMBL/GenBank/DDBJ whole genome shotgun (WGS) entry which is preliminary data.</text>
</comment>
<keyword evidence="4 6" id="KW-1133">Transmembrane helix</keyword>
<protein>
    <submittedName>
        <fullName evidence="8">Multidrug resistance protein</fullName>
    </submittedName>
</protein>
<evidence type="ECO:0000256" key="3">
    <source>
        <dbReference type="ARBA" id="ARBA00022692"/>
    </source>
</evidence>
<dbReference type="EMBL" id="JAVRRA010019395">
    <property type="protein sequence ID" value="KAK5180772.1"/>
    <property type="molecule type" value="Genomic_DNA"/>
</dbReference>
<reference evidence="8 9" key="1">
    <citation type="submission" date="2023-08" db="EMBL/GenBank/DDBJ databases">
        <title>Black Yeasts Isolated from many extreme environments.</title>
        <authorList>
            <person name="Coleine C."/>
            <person name="Stajich J.E."/>
            <person name="Selbmann L."/>
        </authorList>
    </citation>
    <scope>NUCLEOTIDE SEQUENCE [LARGE SCALE GENOMIC DNA]</scope>
    <source>
        <strain evidence="8 9">CCFEE 536</strain>
    </source>
</reference>